<reference evidence="1 2" key="1">
    <citation type="journal article" date="2020" name="Genome Biol. Evol.">
        <title>Rhizobium dioscoreae sp. nov., a plant growth-promoting bacterium isolated from yam (Dioscorea species).</title>
        <authorList>
            <person name="Ouyabe M."/>
            <person name="Tanaka N."/>
            <person name="Shiwa Y."/>
            <person name="Fujita N."/>
            <person name="Kikuno H."/>
            <person name="Babil P."/>
            <person name="Shiwachi H."/>
        </authorList>
    </citation>
    <scope>NUCLEOTIDE SEQUENCE [LARGE SCALE GENOMIC DNA]</scope>
    <source>
        <strain evidence="1 2">S-93</strain>
    </source>
</reference>
<proteinExistence type="predicted"/>
<name>A0ABQ0Z9G7_9HYPH</name>
<evidence type="ECO:0000313" key="2">
    <source>
        <dbReference type="Proteomes" id="UP000390335"/>
    </source>
</evidence>
<dbReference type="Proteomes" id="UP000390335">
    <property type="component" value="Unassembled WGS sequence"/>
</dbReference>
<gene>
    <name evidence="1" type="ORF">RsS93_48040</name>
</gene>
<sequence length="63" mass="6919">MTVTWLPARANWNANVLPILPQPRTAMRKDFDESGGEGMNKSPISVENKSTATAYAGKVVTLW</sequence>
<evidence type="ECO:0000313" key="1">
    <source>
        <dbReference type="EMBL" id="GES52190.1"/>
    </source>
</evidence>
<organism evidence="1 2">
    <name type="scientific">Rhizobium dioscoreae</name>
    <dbReference type="NCBI Taxonomy" id="2653122"/>
    <lineage>
        <taxon>Bacteria</taxon>
        <taxon>Pseudomonadati</taxon>
        <taxon>Pseudomonadota</taxon>
        <taxon>Alphaproteobacteria</taxon>
        <taxon>Hyphomicrobiales</taxon>
        <taxon>Rhizobiaceae</taxon>
        <taxon>Rhizobium/Agrobacterium group</taxon>
        <taxon>Rhizobium</taxon>
    </lineage>
</organism>
<protein>
    <submittedName>
        <fullName evidence="1">Uncharacterized protein</fullName>
    </submittedName>
</protein>
<comment type="caution">
    <text evidence="1">The sequence shown here is derived from an EMBL/GenBank/DDBJ whole genome shotgun (WGS) entry which is preliminary data.</text>
</comment>
<accession>A0ABQ0Z9G7</accession>
<dbReference type="EMBL" id="BLAJ01000006">
    <property type="protein sequence ID" value="GES52190.1"/>
    <property type="molecule type" value="Genomic_DNA"/>
</dbReference>
<keyword evidence="2" id="KW-1185">Reference proteome</keyword>